<feature type="chain" id="PRO_5035682679" description="Mediator of RNA polymerase II transcription subunit 20" evidence="7">
    <location>
        <begin position="21"/>
        <end position="225"/>
    </location>
</feature>
<dbReference type="Pfam" id="PF08612">
    <property type="entry name" value="Med20"/>
    <property type="match status" value="1"/>
</dbReference>
<dbReference type="EMBL" id="CAJNOM010000003">
    <property type="protein sequence ID" value="CAF0741625.1"/>
    <property type="molecule type" value="Genomic_DNA"/>
</dbReference>
<keyword evidence="6" id="KW-0804">Transcription</keyword>
<comment type="similarity">
    <text evidence="2 6">Belongs to the Mediator complex subunit 20 family.</text>
</comment>
<evidence type="ECO:0000256" key="5">
    <source>
        <dbReference type="ARBA" id="ARBA00031954"/>
    </source>
</evidence>
<evidence type="ECO:0000256" key="7">
    <source>
        <dbReference type="SAM" id="SignalP"/>
    </source>
</evidence>
<evidence type="ECO:0000256" key="4">
    <source>
        <dbReference type="ARBA" id="ARBA00023242"/>
    </source>
</evidence>
<dbReference type="PANTHER" id="PTHR12465">
    <property type="entry name" value="UBIQUITIN SPECIFIC PROTEASE HOMOLOG 49"/>
    <property type="match status" value="1"/>
</dbReference>
<dbReference type="GO" id="GO:0003713">
    <property type="term" value="F:transcription coactivator activity"/>
    <property type="evidence" value="ECO:0007669"/>
    <property type="project" value="TreeGrafter"/>
</dbReference>
<reference evidence="8" key="1">
    <citation type="submission" date="2021-02" db="EMBL/GenBank/DDBJ databases">
        <authorList>
            <person name="Nowell W R."/>
        </authorList>
    </citation>
    <scope>NUCLEOTIDE SEQUENCE</scope>
</reference>
<gene>
    <name evidence="6" type="primary">MED20</name>
    <name evidence="9" type="ORF">BJG266_LOCUS2583</name>
    <name evidence="8" type="ORF">QVE165_LOCUS935</name>
</gene>
<keyword evidence="4 6" id="KW-0539">Nucleus</keyword>
<protein>
    <recommendedName>
        <fullName evidence="3 6">Mediator of RNA polymerase II transcription subunit 20</fullName>
    </recommendedName>
    <alternativeName>
        <fullName evidence="5 6">Mediator complex subunit 20</fullName>
    </alternativeName>
</protein>
<feature type="signal peptide" evidence="7">
    <location>
        <begin position="1"/>
        <end position="20"/>
    </location>
</feature>
<keyword evidence="6" id="KW-0010">Activator</keyword>
<keyword evidence="10" id="KW-1185">Reference proteome</keyword>
<comment type="function">
    <text evidence="6">Component of the Mediator complex, a coactivator involved in the regulated transcription of nearly all RNA polymerase II-dependent genes. Mediator functions as a bridge to convey information from gene-specific regulatory proteins to the basal RNA polymerase II transcription machinery. Mediator is recruited to promoters by direct interactions with regulatory proteins and serves as a scaffold for the assembly of a functional preinitiation complex with RNA polymerase II and the general transcription factors.</text>
</comment>
<organism evidence="8 10">
    <name type="scientific">Adineta steineri</name>
    <dbReference type="NCBI Taxonomy" id="433720"/>
    <lineage>
        <taxon>Eukaryota</taxon>
        <taxon>Metazoa</taxon>
        <taxon>Spiralia</taxon>
        <taxon>Gnathifera</taxon>
        <taxon>Rotifera</taxon>
        <taxon>Eurotatoria</taxon>
        <taxon>Bdelloidea</taxon>
        <taxon>Adinetida</taxon>
        <taxon>Adinetidae</taxon>
        <taxon>Adineta</taxon>
    </lineage>
</organism>
<dbReference type="InterPro" id="IPR013921">
    <property type="entry name" value="Mediator_Med20"/>
</dbReference>
<dbReference type="GO" id="GO:0016592">
    <property type="term" value="C:mediator complex"/>
    <property type="evidence" value="ECO:0007669"/>
    <property type="project" value="InterPro"/>
</dbReference>
<sequence>MLAIKIILIVLHFILYSVIQLPSGSFKSPAEAAESYLEKLEKGGAKKTRPFQVDLVSYSPSITNSKTVHVLSHSEYPASSFAFAEQSNSQMLVADNTFIALMNKLKTLRAFETRLPKMEARGTRLEYQDFVINLGTVSQSQTTKGLVLEVAYVPMDETRDGYCLIQEFLQSFLNMPKQMIQKLITEQLSHWIRSLKDKKDAEYTPSITLLQYMDILIHMRKQPNE</sequence>
<comment type="subcellular location">
    <subcellularLocation>
        <location evidence="1 6">Nucleus</location>
    </subcellularLocation>
</comment>
<dbReference type="PANTHER" id="PTHR12465:SF0">
    <property type="entry name" value="MEDIATOR OF RNA POLYMERASE II TRANSCRIPTION SUBUNIT 20"/>
    <property type="match status" value="1"/>
</dbReference>
<dbReference type="AlphaFoldDB" id="A0A813NWP5"/>
<comment type="caution">
    <text evidence="8">The sequence shown here is derived from an EMBL/GenBank/DDBJ whole genome shotgun (WGS) entry which is preliminary data.</text>
</comment>
<dbReference type="EMBL" id="CAJNOI010000006">
    <property type="protein sequence ID" value="CAF0753398.1"/>
    <property type="molecule type" value="Genomic_DNA"/>
</dbReference>
<name>A0A813NWP5_9BILA</name>
<keyword evidence="7" id="KW-0732">Signal</keyword>
<comment type="subunit">
    <text evidence="6">Component of the Mediator complex.</text>
</comment>
<evidence type="ECO:0000256" key="3">
    <source>
        <dbReference type="ARBA" id="ARBA00019690"/>
    </source>
</evidence>
<evidence type="ECO:0000256" key="1">
    <source>
        <dbReference type="ARBA" id="ARBA00004123"/>
    </source>
</evidence>
<dbReference type="OrthoDB" id="1854899at2759"/>
<accession>A0A813NWP5</accession>
<evidence type="ECO:0000313" key="9">
    <source>
        <dbReference type="EMBL" id="CAF0753398.1"/>
    </source>
</evidence>
<dbReference type="GO" id="GO:0006357">
    <property type="term" value="P:regulation of transcription by RNA polymerase II"/>
    <property type="evidence" value="ECO:0007669"/>
    <property type="project" value="InterPro"/>
</dbReference>
<evidence type="ECO:0000313" key="10">
    <source>
        <dbReference type="Proteomes" id="UP000663832"/>
    </source>
</evidence>
<evidence type="ECO:0000256" key="6">
    <source>
        <dbReference type="RuleBase" id="RU364152"/>
    </source>
</evidence>
<evidence type="ECO:0000256" key="2">
    <source>
        <dbReference type="ARBA" id="ARBA00010743"/>
    </source>
</evidence>
<keyword evidence="6" id="KW-0805">Transcription regulation</keyword>
<evidence type="ECO:0000313" key="8">
    <source>
        <dbReference type="EMBL" id="CAF0741625.1"/>
    </source>
</evidence>
<dbReference type="Proteomes" id="UP000663877">
    <property type="component" value="Unassembled WGS sequence"/>
</dbReference>
<proteinExistence type="inferred from homology"/>
<dbReference type="Proteomes" id="UP000663832">
    <property type="component" value="Unassembled WGS sequence"/>
</dbReference>